<keyword evidence="4" id="KW-0479">Metal-binding</keyword>
<name>A0A2W7MTB3_9BACT</name>
<dbReference type="GO" id="GO:0006508">
    <property type="term" value="P:proteolysis"/>
    <property type="evidence" value="ECO:0007669"/>
    <property type="project" value="UniProtKB-KW"/>
</dbReference>
<protein>
    <recommendedName>
        <fullName evidence="13">Cytosol non-specific dipeptidase</fullName>
        <ecNumber evidence="10">3.4.13.18</ecNumber>
    </recommendedName>
    <alternativeName>
        <fullName evidence="16">Aminoacyl-histidine dipeptidase</fullName>
    </alternativeName>
    <alternativeName>
        <fullName evidence="15">Beta-alanyl-histidine dipeptidase</fullName>
    </alternativeName>
    <alternativeName>
        <fullName evidence="14">Carnosinase</fullName>
    </alternativeName>
    <alternativeName>
        <fullName evidence="11">Peptidase D</fullName>
    </alternativeName>
    <alternativeName>
        <fullName evidence="17">Xaa-His dipeptidase</fullName>
    </alternativeName>
</protein>
<evidence type="ECO:0000256" key="9">
    <source>
        <dbReference type="ARBA" id="ARBA00036421"/>
    </source>
</evidence>
<evidence type="ECO:0000256" key="17">
    <source>
        <dbReference type="ARBA" id="ARBA00078074"/>
    </source>
</evidence>
<evidence type="ECO:0000256" key="7">
    <source>
        <dbReference type="ARBA" id="ARBA00023049"/>
    </source>
</evidence>
<dbReference type="EC" id="3.4.13.18" evidence="10"/>
<dbReference type="GO" id="GO:0070573">
    <property type="term" value="F:metallodipeptidase activity"/>
    <property type="evidence" value="ECO:0007669"/>
    <property type="project" value="TreeGrafter"/>
</dbReference>
<evidence type="ECO:0000256" key="6">
    <source>
        <dbReference type="ARBA" id="ARBA00022833"/>
    </source>
</evidence>
<comment type="similarity">
    <text evidence="12">Belongs to the peptidase M20C family.</text>
</comment>
<dbReference type="FunFam" id="3.40.630.10:FF:000015">
    <property type="entry name" value="Aminoacyl-histidine dipeptidase PepD"/>
    <property type="match status" value="1"/>
</dbReference>
<evidence type="ECO:0000256" key="12">
    <source>
        <dbReference type="ARBA" id="ARBA00061423"/>
    </source>
</evidence>
<evidence type="ECO:0000256" key="3">
    <source>
        <dbReference type="ARBA" id="ARBA00022670"/>
    </source>
</evidence>
<dbReference type="RefSeq" id="WP_111447002.1">
    <property type="nucleotide sequence ID" value="NZ_QKZK01000043.1"/>
</dbReference>
<evidence type="ECO:0000313" key="20">
    <source>
        <dbReference type="Proteomes" id="UP000249239"/>
    </source>
</evidence>
<dbReference type="InterPro" id="IPR001160">
    <property type="entry name" value="Peptidase_M20C"/>
</dbReference>
<keyword evidence="6" id="KW-0862">Zinc</keyword>
<comment type="cofactor">
    <cofactor evidence="2">
        <name>Zn(2+)</name>
        <dbReference type="ChEBI" id="CHEBI:29105"/>
    </cofactor>
</comment>
<keyword evidence="5" id="KW-0378">Hydrolase</keyword>
<dbReference type="OrthoDB" id="9773892at2"/>
<keyword evidence="20" id="KW-1185">Reference proteome</keyword>
<evidence type="ECO:0000256" key="4">
    <source>
        <dbReference type="ARBA" id="ARBA00022723"/>
    </source>
</evidence>
<dbReference type="EMBL" id="QKZK01000043">
    <property type="protein sequence ID" value="PZX11198.1"/>
    <property type="molecule type" value="Genomic_DNA"/>
</dbReference>
<dbReference type="InterPro" id="IPR011650">
    <property type="entry name" value="Peptidase_M20_dimer"/>
</dbReference>
<evidence type="ECO:0000256" key="10">
    <source>
        <dbReference type="ARBA" id="ARBA00038976"/>
    </source>
</evidence>
<sequence length="486" mass="53790">MMQLITSLYPKVLWKHFYDLTQIPRPSKHEHKAIEHVIAFAQNKGLTFKTDKAGNVVIIKPATPGMENRVPVVLQAHLDMVPQQNSGNQHNFITDPLQPRVVDGWVMATDTTLGADNGIGAAAILAVLEDSEIPHGPIEALFTVDEETRMGGARTLSPDWLRGRIFINTDSEDEGELFVGCAGAANACCRFIFEREKIPANMTGYQISITGLKGGHSGLDIHRGRANANKLLFRVIKRLVAAQGCYLSEVNGGSLRNAIPREAFATVAVPNDNIPHLQLEIDRLNKCFISEYGHTEPEMQMTITPTTVTYIMDPISQDDLINAIQACPNGVIRMSDTMHGVVETSTNLAVVQTQNNEVMVISLVRSFIDSAKDDVCSSIDSLFKLAGARVWYEGGYPGWKPNPDSTILSVMKEVYKKHHGQEPAVKAIHAGLECGILSHTYPHWDMISFGPTIRFPHSPDEKVNIESVGRFWDYLVETLRSIPEEE</sequence>
<dbReference type="GO" id="GO:0046872">
    <property type="term" value="F:metal ion binding"/>
    <property type="evidence" value="ECO:0007669"/>
    <property type="project" value="UniProtKB-KW"/>
</dbReference>
<dbReference type="PRINTS" id="PR00934">
    <property type="entry name" value="XHISDIPTASE"/>
</dbReference>
<evidence type="ECO:0000256" key="16">
    <source>
        <dbReference type="ARBA" id="ARBA00077688"/>
    </source>
</evidence>
<comment type="caution">
    <text evidence="19">The sequence shown here is derived from an EMBL/GenBank/DDBJ whole genome shotgun (WGS) entry which is preliminary data.</text>
</comment>
<dbReference type="PANTHER" id="PTHR43501:SF1">
    <property type="entry name" value="CYTOSOL NON-SPECIFIC DIPEPTIDASE"/>
    <property type="match status" value="1"/>
</dbReference>
<evidence type="ECO:0000256" key="14">
    <source>
        <dbReference type="ARBA" id="ARBA00075285"/>
    </source>
</evidence>
<gene>
    <name evidence="19" type="ORF">LX69_03213</name>
</gene>
<dbReference type="Proteomes" id="UP000249239">
    <property type="component" value="Unassembled WGS sequence"/>
</dbReference>
<dbReference type="InterPro" id="IPR002933">
    <property type="entry name" value="Peptidase_M20"/>
</dbReference>
<dbReference type="CDD" id="cd03890">
    <property type="entry name" value="M20_pepD"/>
    <property type="match status" value="1"/>
</dbReference>
<comment type="catalytic activity">
    <reaction evidence="9">
        <text>Hydrolysis of dipeptides, preferentially hydrophobic dipeptides including prolyl amino acids.</text>
        <dbReference type="EC" id="3.4.13.18"/>
    </reaction>
</comment>
<dbReference type="PANTHER" id="PTHR43501">
    <property type="entry name" value="CYTOSOL NON-SPECIFIC DIPEPTIDASE"/>
    <property type="match status" value="1"/>
</dbReference>
<comment type="cofactor">
    <cofactor evidence="1">
        <name>Co(2+)</name>
        <dbReference type="ChEBI" id="CHEBI:48828"/>
    </cofactor>
</comment>
<dbReference type="Pfam" id="PF07687">
    <property type="entry name" value="M20_dimer"/>
    <property type="match status" value="1"/>
</dbReference>
<evidence type="ECO:0000259" key="18">
    <source>
        <dbReference type="Pfam" id="PF07687"/>
    </source>
</evidence>
<organism evidence="19 20">
    <name type="scientific">Breznakibacter xylanolyticus</name>
    <dbReference type="NCBI Taxonomy" id="990"/>
    <lineage>
        <taxon>Bacteria</taxon>
        <taxon>Pseudomonadati</taxon>
        <taxon>Bacteroidota</taxon>
        <taxon>Bacteroidia</taxon>
        <taxon>Marinilabiliales</taxon>
        <taxon>Marinilabiliaceae</taxon>
        <taxon>Breznakibacter</taxon>
    </lineage>
</organism>
<dbReference type="PIRSF" id="PIRSF016599">
    <property type="entry name" value="Xaa-His_dipept"/>
    <property type="match status" value="1"/>
</dbReference>
<dbReference type="Gene3D" id="3.40.630.10">
    <property type="entry name" value="Zn peptidases"/>
    <property type="match status" value="2"/>
</dbReference>
<evidence type="ECO:0000256" key="13">
    <source>
        <dbReference type="ARBA" id="ARBA00071271"/>
    </source>
</evidence>
<reference evidence="19 20" key="1">
    <citation type="submission" date="2018-06" db="EMBL/GenBank/DDBJ databases">
        <title>Genomic Encyclopedia of Archaeal and Bacterial Type Strains, Phase II (KMG-II): from individual species to whole genera.</title>
        <authorList>
            <person name="Goeker M."/>
        </authorList>
    </citation>
    <scope>NUCLEOTIDE SEQUENCE [LARGE SCALE GENOMIC DNA]</scope>
    <source>
        <strain evidence="19 20">DSM 6779</strain>
    </source>
</reference>
<feature type="domain" description="Peptidase M20 dimerisation" evidence="18">
    <location>
        <begin position="209"/>
        <end position="271"/>
    </location>
</feature>
<proteinExistence type="inferred from homology"/>
<dbReference type="SUPFAM" id="SSF53187">
    <property type="entry name" value="Zn-dependent exopeptidases"/>
    <property type="match status" value="1"/>
</dbReference>
<dbReference type="FunFam" id="3.40.630.10:FF:000018">
    <property type="entry name" value="Aminoacyl-histidine dipeptidase PepD"/>
    <property type="match status" value="1"/>
</dbReference>
<evidence type="ECO:0000256" key="1">
    <source>
        <dbReference type="ARBA" id="ARBA00001941"/>
    </source>
</evidence>
<keyword evidence="3" id="KW-0645">Protease</keyword>
<evidence type="ECO:0000256" key="15">
    <source>
        <dbReference type="ARBA" id="ARBA00076004"/>
    </source>
</evidence>
<evidence type="ECO:0000256" key="2">
    <source>
        <dbReference type="ARBA" id="ARBA00001947"/>
    </source>
</evidence>
<keyword evidence="7" id="KW-0482">Metalloprotease</keyword>
<evidence type="ECO:0000256" key="5">
    <source>
        <dbReference type="ARBA" id="ARBA00022801"/>
    </source>
</evidence>
<dbReference type="Pfam" id="PF01546">
    <property type="entry name" value="Peptidase_M20"/>
    <property type="match status" value="1"/>
</dbReference>
<dbReference type="NCBIfam" id="TIGR01893">
    <property type="entry name" value="aa-his-dipept"/>
    <property type="match status" value="1"/>
</dbReference>
<dbReference type="AlphaFoldDB" id="A0A2W7MTB3"/>
<dbReference type="GO" id="GO:0005829">
    <property type="term" value="C:cytosol"/>
    <property type="evidence" value="ECO:0007669"/>
    <property type="project" value="TreeGrafter"/>
</dbReference>
<accession>A0A2W7MTB3</accession>
<evidence type="ECO:0000313" key="19">
    <source>
        <dbReference type="EMBL" id="PZX11198.1"/>
    </source>
</evidence>
<keyword evidence="8" id="KW-0170">Cobalt</keyword>
<evidence type="ECO:0000256" key="8">
    <source>
        <dbReference type="ARBA" id="ARBA00023285"/>
    </source>
</evidence>
<evidence type="ECO:0000256" key="11">
    <source>
        <dbReference type="ARBA" id="ARBA00044252"/>
    </source>
</evidence>